<feature type="compositionally biased region" description="Polar residues" evidence="1">
    <location>
        <begin position="220"/>
        <end position="235"/>
    </location>
</feature>
<dbReference type="GO" id="GO:0003677">
    <property type="term" value="F:DNA binding"/>
    <property type="evidence" value="ECO:0007669"/>
    <property type="project" value="InterPro"/>
</dbReference>
<reference evidence="3 4" key="1">
    <citation type="submission" date="2019-02" db="EMBL/GenBank/DDBJ databases">
        <title>Planctomycetal bacteria perform biofilm scaping via a novel small molecule.</title>
        <authorList>
            <person name="Jeske O."/>
            <person name="Boedeker C."/>
            <person name="Wiegand S."/>
            <person name="Breitling P."/>
            <person name="Kallscheuer N."/>
            <person name="Jogler M."/>
            <person name="Rohde M."/>
            <person name="Petersen J."/>
            <person name="Medema M.H."/>
            <person name="Surup F."/>
            <person name="Jogler C."/>
        </authorList>
    </citation>
    <scope>NUCLEOTIDE SEQUENCE [LARGE SCALE GENOMIC DNA]</scope>
    <source>
        <strain evidence="3 4">Mal15</strain>
    </source>
</reference>
<feature type="region of interest" description="Disordered" evidence="1">
    <location>
        <begin position="205"/>
        <end position="247"/>
    </location>
</feature>
<dbReference type="RefSeq" id="WP_167547196.1">
    <property type="nucleotide sequence ID" value="NZ_CP036264.1"/>
</dbReference>
<feature type="domain" description="Transposase IS200-like" evidence="2">
    <location>
        <begin position="13"/>
        <end position="189"/>
    </location>
</feature>
<dbReference type="Proteomes" id="UP000321353">
    <property type="component" value="Chromosome"/>
</dbReference>
<dbReference type="InterPro" id="IPR036515">
    <property type="entry name" value="Transposase_17_sf"/>
</dbReference>
<accession>A0A5B9MN74</accession>
<dbReference type="PANTHER" id="PTHR34322">
    <property type="entry name" value="TRANSPOSASE, Y1_TNP DOMAIN-CONTAINING"/>
    <property type="match status" value="1"/>
</dbReference>
<dbReference type="PANTHER" id="PTHR34322:SF2">
    <property type="entry name" value="TRANSPOSASE IS200-LIKE DOMAIN-CONTAINING PROTEIN"/>
    <property type="match status" value="1"/>
</dbReference>
<dbReference type="KEGG" id="smam:Mal15_68940"/>
<dbReference type="EMBL" id="CP036264">
    <property type="protein sequence ID" value="QEG02773.1"/>
    <property type="molecule type" value="Genomic_DNA"/>
</dbReference>
<gene>
    <name evidence="3" type="ORF">Mal15_68940</name>
</gene>
<feature type="region of interest" description="Disordered" evidence="1">
    <location>
        <begin position="259"/>
        <end position="278"/>
    </location>
</feature>
<dbReference type="Gene3D" id="3.30.70.1290">
    <property type="entry name" value="Transposase IS200-like"/>
    <property type="match status" value="1"/>
</dbReference>
<organism evidence="3 4">
    <name type="scientific">Stieleria maiorica</name>
    <dbReference type="NCBI Taxonomy" id="2795974"/>
    <lineage>
        <taxon>Bacteria</taxon>
        <taxon>Pseudomonadati</taxon>
        <taxon>Planctomycetota</taxon>
        <taxon>Planctomycetia</taxon>
        <taxon>Pirellulales</taxon>
        <taxon>Pirellulaceae</taxon>
        <taxon>Stieleria</taxon>
    </lineage>
</organism>
<protein>
    <recommendedName>
        <fullName evidence="2">Transposase IS200-like domain-containing protein</fullName>
    </recommendedName>
</protein>
<dbReference type="AlphaFoldDB" id="A0A5B9MN74"/>
<evidence type="ECO:0000313" key="3">
    <source>
        <dbReference type="EMBL" id="QEG02773.1"/>
    </source>
</evidence>
<sequence length="372" mass="42084">MARSNRSEFVDPSDVQIFHAVSRTNRSWWFFGKDPISGNDLGYRKAWIEELLVRFAASFGIDLLSFSILSNHFHLMLRSRPDVVRTWDDSEVARRWLMICPVRKDDQGDPMPPSQPELDRIRNAPQKVTEIRRRLSDLSWWMRLLNQRIAQRANKEDGVKGHFFEERFTAVPLIDEESVLACSVYVDLNLIRACIAETVEMSDHTSAQRRAESVRPPEQPQQDTPTAASDDQSPNGAAPKPANQEKRADSFLSPINLHEATGAVGPQPNKAGGRCSDKGFLPMSEEHYLELLDWSARNLARGKPGQTPSDLPPILERLGLSPTVWLSLVANFGELFSTIAGRPEHIDSERTKQTGRRFYVPKQTRVLFGQAA</sequence>
<dbReference type="InterPro" id="IPR002686">
    <property type="entry name" value="Transposase_17"/>
</dbReference>
<evidence type="ECO:0000313" key="4">
    <source>
        <dbReference type="Proteomes" id="UP000321353"/>
    </source>
</evidence>
<evidence type="ECO:0000259" key="2">
    <source>
        <dbReference type="SMART" id="SM01321"/>
    </source>
</evidence>
<dbReference type="GO" id="GO:0004803">
    <property type="term" value="F:transposase activity"/>
    <property type="evidence" value="ECO:0007669"/>
    <property type="project" value="InterPro"/>
</dbReference>
<evidence type="ECO:0000256" key="1">
    <source>
        <dbReference type="SAM" id="MobiDB-lite"/>
    </source>
</evidence>
<dbReference type="SMART" id="SM01321">
    <property type="entry name" value="Y1_Tnp"/>
    <property type="match status" value="1"/>
</dbReference>
<dbReference type="SUPFAM" id="SSF143422">
    <property type="entry name" value="Transposase IS200-like"/>
    <property type="match status" value="1"/>
</dbReference>
<name>A0A5B9MN74_9BACT</name>
<proteinExistence type="predicted"/>
<keyword evidence="4" id="KW-1185">Reference proteome</keyword>
<dbReference type="GO" id="GO:0006313">
    <property type="term" value="P:DNA transposition"/>
    <property type="evidence" value="ECO:0007669"/>
    <property type="project" value="InterPro"/>
</dbReference>